<evidence type="ECO:0000256" key="2">
    <source>
        <dbReference type="SAM" id="SignalP"/>
    </source>
</evidence>
<evidence type="ECO:0000256" key="1">
    <source>
        <dbReference type="SAM" id="MobiDB-lite"/>
    </source>
</evidence>
<dbReference type="AlphaFoldDB" id="M2Z452"/>
<dbReference type="STRING" id="1244869.H261_14765"/>
<dbReference type="PATRIC" id="fig|1244869.3.peg.2970"/>
<sequence length="173" mass="18665">MAALILRPAAFAFVLALAALPAAAKSACGTPEEIKAAQLRQFHYQLQVAALNCRGDDPSLPGKWSTYVHRHGGTMSDNAKLMRGYFQRTGKGAASFDRYNTVLTNRESIRVHETEGYCEMHAPLFDKAASANGHQLIALAGETVGKPADISPCPETRQADAGTKPKRIARKAE</sequence>
<name>M2Z452_9PROT</name>
<evidence type="ECO:0000313" key="4">
    <source>
        <dbReference type="Proteomes" id="UP000011744"/>
    </source>
</evidence>
<evidence type="ECO:0000313" key="3">
    <source>
        <dbReference type="EMBL" id="EME69150.1"/>
    </source>
</evidence>
<accession>M2Z452</accession>
<protein>
    <recommendedName>
        <fullName evidence="5">Heme utilization protein</fullName>
    </recommendedName>
</protein>
<dbReference type="RefSeq" id="WP_008618929.1">
    <property type="nucleotide sequence ID" value="NZ_AONQ01000041.1"/>
</dbReference>
<organism evidence="3 4">
    <name type="scientific">Paramagnetospirillum caucaseum</name>
    <dbReference type="NCBI Taxonomy" id="1244869"/>
    <lineage>
        <taxon>Bacteria</taxon>
        <taxon>Pseudomonadati</taxon>
        <taxon>Pseudomonadota</taxon>
        <taxon>Alphaproteobacteria</taxon>
        <taxon>Rhodospirillales</taxon>
        <taxon>Magnetospirillaceae</taxon>
        <taxon>Paramagnetospirillum</taxon>
    </lineage>
</organism>
<comment type="caution">
    <text evidence="3">The sequence shown here is derived from an EMBL/GenBank/DDBJ whole genome shotgun (WGS) entry which is preliminary data.</text>
</comment>
<gene>
    <name evidence="3" type="ORF">H261_14765</name>
</gene>
<feature type="region of interest" description="Disordered" evidence="1">
    <location>
        <begin position="147"/>
        <end position="173"/>
    </location>
</feature>
<feature type="compositionally biased region" description="Basic residues" evidence="1">
    <location>
        <begin position="164"/>
        <end position="173"/>
    </location>
</feature>
<proteinExistence type="predicted"/>
<dbReference type="eggNOG" id="ENOG5033C55">
    <property type="taxonomic scope" value="Bacteria"/>
</dbReference>
<keyword evidence="2" id="KW-0732">Signal</keyword>
<dbReference type="Proteomes" id="UP000011744">
    <property type="component" value="Unassembled WGS sequence"/>
</dbReference>
<feature type="chain" id="PRO_5005688812" description="Heme utilization protein" evidence="2">
    <location>
        <begin position="25"/>
        <end position="173"/>
    </location>
</feature>
<feature type="signal peptide" evidence="2">
    <location>
        <begin position="1"/>
        <end position="24"/>
    </location>
</feature>
<dbReference type="EMBL" id="AONQ01000041">
    <property type="protein sequence ID" value="EME69150.1"/>
    <property type="molecule type" value="Genomic_DNA"/>
</dbReference>
<reference evidence="3 4" key="1">
    <citation type="journal article" date="2014" name="Genome Announc.">
        <title>Draft Genome Sequence of Magnetospirillum sp. Strain SO-1, a Freshwater Magnetotactic Bacterium Isolated from the Ol'khovka River, Russia.</title>
        <authorList>
            <person name="Grouzdev D.S."/>
            <person name="Dziuba M.V."/>
            <person name="Sukhacheva M.S."/>
            <person name="Mardanov A.V."/>
            <person name="Beletskiy A.V."/>
            <person name="Kuznetsov B.B."/>
            <person name="Skryabin K.G."/>
        </authorList>
    </citation>
    <scope>NUCLEOTIDE SEQUENCE [LARGE SCALE GENOMIC DNA]</scope>
    <source>
        <strain evidence="3 4">SO-1</strain>
    </source>
</reference>
<evidence type="ECO:0008006" key="5">
    <source>
        <dbReference type="Google" id="ProtNLM"/>
    </source>
</evidence>
<keyword evidence="4" id="KW-1185">Reference proteome</keyword>